<evidence type="ECO:0000313" key="6">
    <source>
        <dbReference type="Proteomes" id="UP000011669"/>
    </source>
</evidence>
<accession>M0MDE6</accession>
<dbReference type="PIRSF" id="PIRSF000883">
    <property type="entry name" value="Pesterase_MJ0912"/>
    <property type="match status" value="1"/>
</dbReference>
<dbReference type="InterPro" id="IPR029052">
    <property type="entry name" value="Metallo-depent_PP-like"/>
</dbReference>
<dbReference type="STRING" id="1227455.C449_16118"/>
<dbReference type="RefSeq" id="WP_006079081.1">
    <property type="nucleotide sequence ID" value="NZ_AOMD01000033.1"/>
</dbReference>
<evidence type="ECO:0000256" key="2">
    <source>
        <dbReference type="ARBA" id="ARBA00022801"/>
    </source>
</evidence>
<evidence type="ECO:0000256" key="3">
    <source>
        <dbReference type="RuleBase" id="RU362039"/>
    </source>
</evidence>
<dbReference type="GO" id="GO:0016791">
    <property type="term" value="F:phosphatase activity"/>
    <property type="evidence" value="ECO:0007669"/>
    <property type="project" value="TreeGrafter"/>
</dbReference>
<comment type="cofactor">
    <cofactor evidence="3">
        <name>a divalent metal cation</name>
        <dbReference type="ChEBI" id="CHEBI:60240"/>
    </cofactor>
</comment>
<dbReference type="PATRIC" id="fig|1227455.4.peg.3281"/>
<feature type="domain" description="Calcineurin-like phosphoesterase" evidence="4">
    <location>
        <begin position="1"/>
        <end position="183"/>
    </location>
</feature>
<comment type="similarity">
    <text evidence="3">Belongs to the metallophosphoesterase superfamily. YfcE family.</text>
</comment>
<dbReference type="SUPFAM" id="SSF56300">
    <property type="entry name" value="Metallo-dependent phosphatases"/>
    <property type="match status" value="1"/>
</dbReference>
<dbReference type="OrthoDB" id="9937at2157"/>
<dbReference type="EMBL" id="AOMD01000033">
    <property type="protein sequence ID" value="EMA42684.1"/>
    <property type="molecule type" value="Genomic_DNA"/>
</dbReference>
<proteinExistence type="inferred from homology"/>
<dbReference type="InterPro" id="IPR024654">
    <property type="entry name" value="Calcineurin-like_PHP_lpxH"/>
</dbReference>
<evidence type="ECO:0000313" key="5">
    <source>
        <dbReference type="EMBL" id="EMA42684.1"/>
    </source>
</evidence>
<keyword evidence="1 3" id="KW-0479">Metal-binding</keyword>
<dbReference type="GO" id="GO:0005737">
    <property type="term" value="C:cytoplasm"/>
    <property type="evidence" value="ECO:0007669"/>
    <property type="project" value="TreeGrafter"/>
</dbReference>
<dbReference type="AlphaFoldDB" id="M0MDE6"/>
<dbReference type="InterPro" id="IPR020935">
    <property type="entry name" value="PdiEstase_YfcE_CS"/>
</dbReference>
<reference evidence="5 6" key="1">
    <citation type="journal article" date="2014" name="PLoS Genet.">
        <title>Phylogenetically driven sequencing of extremely halophilic archaea reveals strategies for static and dynamic osmo-response.</title>
        <authorList>
            <person name="Becker E.A."/>
            <person name="Seitzer P.M."/>
            <person name="Tritt A."/>
            <person name="Larsen D."/>
            <person name="Krusor M."/>
            <person name="Yao A.I."/>
            <person name="Wu D."/>
            <person name="Madern D."/>
            <person name="Eisen J.A."/>
            <person name="Darling A.E."/>
            <person name="Facciotti M.T."/>
        </authorList>
    </citation>
    <scope>NUCLEOTIDE SEQUENCE [LARGE SCALE GENOMIC DNA]</scope>
    <source>
        <strain evidence="5 6">DSM 5350</strain>
    </source>
</reference>
<dbReference type="Proteomes" id="UP000011669">
    <property type="component" value="Unassembled WGS sequence"/>
</dbReference>
<evidence type="ECO:0000259" key="4">
    <source>
        <dbReference type="Pfam" id="PF12850"/>
    </source>
</evidence>
<dbReference type="InParanoid" id="M0MDE6"/>
<dbReference type="Gene3D" id="3.60.21.10">
    <property type="match status" value="1"/>
</dbReference>
<dbReference type="GO" id="GO:0046872">
    <property type="term" value="F:metal ion binding"/>
    <property type="evidence" value="ECO:0007669"/>
    <property type="project" value="UniProtKB-KW"/>
</dbReference>
<dbReference type="InterPro" id="IPR050126">
    <property type="entry name" value="Ap4A_hydrolase"/>
</dbReference>
<dbReference type="PANTHER" id="PTHR42850">
    <property type="entry name" value="METALLOPHOSPHOESTERASE"/>
    <property type="match status" value="1"/>
</dbReference>
<name>M0MDE6_9EURY</name>
<evidence type="ECO:0000256" key="1">
    <source>
        <dbReference type="ARBA" id="ARBA00022723"/>
    </source>
</evidence>
<dbReference type="Pfam" id="PF12850">
    <property type="entry name" value="Metallophos_2"/>
    <property type="match status" value="1"/>
</dbReference>
<dbReference type="InterPro" id="IPR011152">
    <property type="entry name" value="Pesterase_MJ0912"/>
</dbReference>
<protein>
    <recommendedName>
        <fullName evidence="3">Phosphoesterase</fullName>
        <ecNumber evidence="3">3.1.4.-</ecNumber>
    </recommendedName>
</protein>
<dbReference type="EC" id="3.1.4.-" evidence="3"/>
<gene>
    <name evidence="5" type="ORF">C449_16118</name>
</gene>
<keyword evidence="2" id="KW-0378">Hydrolase</keyword>
<keyword evidence="6" id="KW-1185">Reference proteome</keyword>
<dbReference type="PANTHER" id="PTHR42850:SF2">
    <property type="entry name" value="BLL5683 PROTEIN"/>
    <property type="match status" value="1"/>
</dbReference>
<organism evidence="5 6">
    <name type="scientific">Halococcus saccharolyticus DSM 5350</name>
    <dbReference type="NCBI Taxonomy" id="1227455"/>
    <lineage>
        <taxon>Archaea</taxon>
        <taxon>Methanobacteriati</taxon>
        <taxon>Methanobacteriota</taxon>
        <taxon>Stenosarchaea group</taxon>
        <taxon>Halobacteria</taxon>
        <taxon>Halobacteriales</taxon>
        <taxon>Halococcaceae</taxon>
        <taxon>Halococcus</taxon>
    </lineage>
</organism>
<sequence length="219" mass="24140">MQVGVISDIHANRVALDAVFEDMLPVDGVVCAGDVVGYNPWPGDCVDRVREREIPTVMGNHDRAVASGTAFAFNGMARAGVEHAREELGDDQQDWLGSLPDERTAFDGQVKIVHGHPDDPDRYTYPDLFSAELLDDEDVLVLGHTHVQHHESYDAGIVMNPGSVGQPRDGDPRAAYAIVDLDAMTVEERRVEYNIERVERAVEEAGLPEEIGSRLRKGR</sequence>
<dbReference type="PROSITE" id="PS01269">
    <property type="entry name" value="UPF0025"/>
    <property type="match status" value="1"/>
</dbReference>
<comment type="caution">
    <text evidence="5">The sequence shown here is derived from an EMBL/GenBank/DDBJ whole genome shotgun (WGS) entry which is preliminary data.</text>
</comment>
<dbReference type="InterPro" id="IPR000979">
    <property type="entry name" value="Phosphodiesterase_MJ0936/Vps29"/>
</dbReference>
<dbReference type="NCBIfam" id="TIGR00040">
    <property type="entry name" value="yfcE"/>
    <property type="match status" value="1"/>
</dbReference>